<evidence type="ECO:0000259" key="2">
    <source>
        <dbReference type="Pfam" id="PF12697"/>
    </source>
</evidence>
<dbReference type="GO" id="GO:0016787">
    <property type="term" value="F:hydrolase activity"/>
    <property type="evidence" value="ECO:0007669"/>
    <property type="project" value="UniProtKB-KW"/>
</dbReference>
<dbReference type="SUPFAM" id="SSF53474">
    <property type="entry name" value="alpha/beta-Hydrolases"/>
    <property type="match status" value="1"/>
</dbReference>
<sequence length="375" mass="40267">MYRLNLFITLAVTASVSVATTSQPNCITTLLPVRVNATNKDLNIEAPKSQDELTGFATRFTSLNSNVTTDVIKGDITNNATYNIWTKLCIPQTQDAHKTVELAVHGIGFDHTYWTFGGPGSKYNYVDAALASGHAILVYDRLGVGLSDKPDGIKEVQTATEVEIAAQLGLHLKSRPSGQQFNRVVAVGHSYGSVQLIGVASNHGNLFDATVLTGFAPFSGGFLSAFSGFGMTIAAIQEPKRFGSLHSSYLATANIVADQQLFFRFPNFDPAVLRASEATKQTATLGELITQGASVAANYTNPVFALTGDKDYIFCGGDCYQKVDGSANLIEPVKFLFPGVTNFAFNIPAETGHGINFHLNAQESFSQIQSFINSL</sequence>
<evidence type="ECO:0000313" key="4">
    <source>
        <dbReference type="Proteomes" id="UP000307440"/>
    </source>
</evidence>
<feature type="domain" description="AB hydrolase-1" evidence="2">
    <location>
        <begin position="104"/>
        <end position="286"/>
    </location>
</feature>
<keyword evidence="4" id="KW-1185">Reference proteome</keyword>
<proteinExistence type="predicted"/>
<protein>
    <submittedName>
        <fullName evidence="3">Alpha/beta-hydrolase</fullName>
    </submittedName>
</protein>
<reference evidence="3 4" key="1">
    <citation type="journal article" date="2019" name="Nat. Ecol. Evol.">
        <title>Megaphylogeny resolves global patterns of mushroom evolution.</title>
        <authorList>
            <person name="Varga T."/>
            <person name="Krizsan K."/>
            <person name="Foldi C."/>
            <person name="Dima B."/>
            <person name="Sanchez-Garcia M."/>
            <person name="Sanchez-Ramirez S."/>
            <person name="Szollosi G.J."/>
            <person name="Szarkandi J.G."/>
            <person name="Papp V."/>
            <person name="Albert L."/>
            <person name="Andreopoulos W."/>
            <person name="Angelini C."/>
            <person name="Antonin V."/>
            <person name="Barry K.W."/>
            <person name="Bougher N.L."/>
            <person name="Buchanan P."/>
            <person name="Buyck B."/>
            <person name="Bense V."/>
            <person name="Catcheside P."/>
            <person name="Chovatia M."/>
            <person name="Cooper J."/>
            <person name="Damon W."/>
            <person name="Desjardin D."/>
            <person name="Finy P."/>
            <person name="Geml J."/>
            <person name="Haridas S."/>
            <person name="Hughes K."/>
            <person name="Justo A."/>
            <person name="Karasinski D."/>
            <person name="Kautmanova I."/>
            <person name="Kiss B."/>
            <person name="Kocsube S."/>
            <person name="Kotiranta H."/>
            <person name="LaButti K.M."/>
            <person name="Lechner B.E."/>
            <person name="Liimatainen K."/>
            <person name="Lipzen A."/>
            <person name="Lukacs Z."/>
            <person name="Mihaltcheva S."/>
            <person name="Morgado L.N."/>
            <person name="Niskanen T."/>
            <person name="Noordeloos M.E."/>
            <person name="Ohm R.A."/>
            <person name="Ortiz-Santana B."/>
            <person name="Ovrebo C."/>
            <person name="Racz N."/>
            <person name="Riley R."/>
            <person name="Savchenko A."/>
            <person name="Shiryaev A."/>
            <person name="Soop K."/>
            <person name="Spirin V."/>
            <person name="Szebenyi C."/>
            <person name="Tomsovsky M."/>
            <person name="Tulloss R.E."/>
            <person name="Uehling J."/>
            <person name="Grigoriev I.V."/>
            <person name="Vagvolgyi C."/>
            <person name="Papp T."/>
            <person name="Martin F.M."/>
            <person name="Miettinen O."/>
            <person name="Hibbett D.S."/>
            <person name="Nagy L.G."/>
        </authorList>
    </citation>
    <scope>NUCLEOTIDE SEQUENCE [LARGE SCALE GENOMIC DNA]</scope>
    <source>
        <strain evidence="3 4">CBS 121175</strain>
    </source>
</reference>
<feature type="chain" id="PRO_5022837250" evidence="1">
    <location>
        <begin position="20"/>
        <end position="375"/>
    </location>
</feature>
<keyword evidence="3" id="KW-0378">Hydrolase</keyword>
<gene>
    <name evidence="3" type="ORF">FA15DRAFT_644424</name>
</gene>
<dbReference type="EMBL" id="ML210245">
    <property type="protein sequence ID" value="TFK22243.1"/>
    <property type="molecule type" value="Genomic_DNA"/>
</dbReference>
<dbReference type="STRING" id="230819.A0A5C3KR15"/>
<dbReference type="AlphaFoldDB" id="A0A5C3KR15"/>
<dbReference type="Proteomes" id="UP000307440">
    <property type="component" value="Unassembled WGS sequence"/>
</dbReference>
<evidence type="ECO:0000313" key="3">
    <source>
        <dbReference type="EMBL" id="TFK22243.1"/>
    </source>
</evidence>
<dbReference type="Gene3D" id="3.40.50.1820">
    <property type="entry name" value="alpha/beta hydrolase"/>
    <property type="match status" value="1"/>
</dbReference>
<dbReference type="OrthoDB" id="1743579at2759"/>
<evidence type="ECO:0000256" key="1">
    <source>
        <dbReference type="SAM" id="SignalP"/>
    </source>
</evidence>
<accession>A0A5C3KR15</accession>
<dbReference type="Pfam" id="PF12697">
    <property type="entry name" value="Abhydrolase_6"/>
    <property type="match status" value="1"/>
</dbReference>
<dbReference type="InterPro" id="IPR029058">
    <property type="entry name" value="AB_hydrolase_fold"/>
</dbReference>
<name>A0A5C3KR15_COPMA</name>
<organism evidence="3 4">
    <name type="scientific">Coprinopsis marcescibilis</name>
    <name type="common">Agaric fungus</name>
    <name type="synonym">Psathyrella marcescibilis</name>
    <dbReference type="NCBI Taxonomy" id="230819"/>
    <lineage>
        <taxon>Eukaryota</taxon>
        <taxon>Fungi</taxon>
        <taxon>Dikarya</taxon>
        <taxon>Basidiomycota</taxon>
        <taxon>Agaricomycotina</taxon>
        <taxon>Agaricomycetes</taxon>
        <taxon>Agaricomycetidae</taxon>
        <taxon>Agaricales</taxon>
        <taxon>Agaricineae</taxon>
        <taxon>Psathyrellaceae</taxon>
        <taxon>Coprinopsis</taxon>
    </lineage>
</organism>
<dbReference type="InterPro" id="IPR000073">
    <property type="entry name" value="AB_hydrolase_1"/>
</dbReference>
<feature type="signal peptide" evidence="1">
    <location>
        <begin position="1"/>
        <end position="19"/>
    </location>
</feature>
<keyword evidence="1" id="KW-0732">Signal</keyword>